<dbReference type="GO" id="GO:1990077">
    <property type="term" value="C:primosome complex"/>
    <property type="evidence" value="ECO:0007669"/>
    <property type="project" value="UniProtKB-UniRule"/>
</dbReference>
<dbReference type="Gene3D" id="1.10.860.10">
    <property type="entry name" value="DNAb Helicase, Chain A"/>
    <property type="match status" value="1"/>
</dbReference>
<keyword evidence="16" id="KW-1185">Reference proteome</keyword>
<evidence type="ECO:0000256" key="5">
    <source>
        <dbReference type="ARBA" id="ARBA00022741"/>
    </source>
</evidence>
<feature type="domain" description="SF4 helicase" evidence="14">
    <location>
        <begin position="172"/>
        <end position="439"/>
    </location>
</feature>
<dbReference type="SUPFAM" id="SSF52540">
    <property type="entry name" value="P-loop containing nucleoside triphosphate hydrolases"/>
    <property type="match status" value="1"/>
</dbReference>
<dbReference type="InterPro" id="IPR016136">
    <property type="entry name" value="DNA_helicase_N/primase_C"/>
</dbReference>
<keyword evidence="3 13" id="KW-0639">Primosome</keyword>
<dbReference type="GO" id="GO:0043139">
    <property type="term" value="F:5'-3' DNA helicase activity"/>
    <property type="evidence" value="ECO:0007669"/>
    <property type="project" value="UniProtKB-EC"/>
</dbReference>
<keyword evidence="9 13" id="KW-0238">DNA-binding</keyword>
<dbReference type="Pfam" id="PF00772">
    <property type="entry name" value="DnaB"/>
    <property type="match status" value="1"/>
</dbReference>
<dbReference type="RefSeq" id="WP_229641845.1">
    <property type="nucleotide sequence ID" value="NZ_JADWDC010000053.1"/>
</dbReference>
<dbReference type="FunFam" id="1.10.860.10:FF:000001">
    <property type="entry name" value="Replicative DNA helicase"/>
    <property type="match status" value="1"/>
</dbReference>
<keyword evidence="7 13" id="KW-0347">Helicase</keyword>
<evidence type="ECO:0000256" key="13">
    <source>
        <dbReference type="RuleBase" id="RU362085"/>
    </source>
</evidence>
<dbReference type="GO" id="GO:0003677">
    <property type="term" value="F:DNA binding"/>
    <property type="evidence" value="ECO:0007669"/>
    <property type="project" value="UniProtKB-UniRule"/>
</dbReference>
<sequence>MTDNNLPPANIEAEEAILGGILLDPAAMNTVVEILTIDAFYVLAHQQIYKAALELYNKDEPTDLMAVSTWLSDRKLLTKVGGSTKLVQLLNRTVSAINIDRYTNLVLQKYQRRQLIAAANEIAALGYDNATELEIVLDTSEEKIFNLTNNQQNKFQPKPINECLANVFRKIEQGSSPAYPTGLTDLDALISGLIKQDLIVIAARPSMGKSWLGCYLANHIAHSIKKPVVFFSAEMSSEQVTKRFLSMHAEIDSQRLMHNQIYEDEYDSLVESLSNLAELPIIIDDTPSSELTPTRIRSVLRQIQSEKGELGLVILDYIQKLGDRGAINRAGIIGKYSGACKDIAKMFDVPFVALAQINRGVETQSNKRPTIASVKDSGSLEEDADLLLMLYRDEYYNSDTNESGIMEIIVGKNRNGATGTCKVVFDPSIGKFEHLIIIT</sequence>
<dbReference type="InterPro" id="IPR007692">
    <property type="entry name" value="DNA_helicase_DnaB"/>
</dbReference>
<evidence type="ECO:0000256" key="6">
    <source>
        <dbReference type="ARBA" id="ARBA00022801"/>
    </source>
</evidence>
<dbReference type="PANTHER" id="PTHR30153">
    <property type="entry name" value="REPLICATIVE DNA HELICASE DNAB"/>
    <property type="match status" value="1"/>
</dbReference>
<dbReference type="InterPro" id="IPR007693">
    <property type="entry name" value="DNA_helicase_DnaB-like_N"/>
</dbReference>
<keyword evidence="6 13" id="KW-0378">Hydrolase</keyword>
<comment type="subunit">
    <text evidence="2">Homohexamer.</text>
</comment>
<dbReference type="SUPFAM" id="SSF48024">
    <property type="entry name" value="N-terminal domain of DnaB helicase"/>
    <property type="match status" value="1"/>
</dbReference>
<dbReference type="InterPro" id="IPR036185">
    <property type="entry name" value="DNA_heli_DnaB-like_N_sf"/>
</dbReference>
<evidence type="ECO:0000313" key="16">
    <source>
        <dbReference type="Proteomes" id="UP000729733"/>
    </source>
</evidence>
<dbReference type="CDD" id="cd00984">
    <property type="entry name" value="DnaB_C"/>
    <property type="match status" value="1"/>
</dbReference>
<gene>
    <name evidence="15" type="primary">dnaB</name>
    <name evidence="15" type="ORF">I4641_17375</name>
</gene>
<dbReference type="Proteomes" id="UP000729733">
    <property type="component" value="Unassembled WGS sequence"/>
</dbReference>
<evidence type="ECO:0000256" key="2">
    <source>
        <dbReference type="ARBA" id="ARBA00011643"/>
    </source>
</evidence>
<evidence type="ECO:0000256" key="4">
    <source>
        <dbReference type="ARBA" id="ARBA00022705"/>
    </source>
</evidence>
<comment type="caution">
    <text evidence="15">The sequence shown here is derived from an EMBL/GenBank/DDBJ whole genome shotgun (WGS) entry which is preliminary data.</text>
</comment>
<evidence type="ECO:0000256" key="1">
    <source>
        <dbReference type="ARBA" id="ARBA00008428"/>
    </source>
</evidence>
<keyword evidence="10" id="KW-0413">Isomerase</keyword>
<dbReference type="GO" id="GO:0005829">
    <property type="term" value="C:cytosol"/>
    <property type="evidence" value="ECO:0007669"/>
    <property type="project" value="TreeGrafter"/>
</dbReference>
<name>A0A964BS92_9CYAN</name>
<keyword evidence="8 13" id="KW-0067">ATP-binding</keyword>
<evidence type="ECO:0000256" key="11">
    <source>
        <dbReference type="ARBA" id="ARBA00048954"/>
    </source>
</evidence>
<proteinExistence type="inferred from homology"/>
<keyword evidence="5 13" id="KW-0547">Nucleotide-binding</keyword>
<dbReference type="PANTHER" id="PTHR30153:SF2">
    <property type="entry name" value="REPLICATIVE DNA HELICASE"/>
    <property type="match status" value="1"/>
</dbReference>
<comment type="function">
    <text evidence="13">The main replicative DNA helicase, it participates in initiation and elongation during chromosome replication. Travels ahead of the DNA replisome, separating dsDNA into templates for DNA synthesis. A processive ATP-dependent 5'-3' DNA helicase it has DNA-dependent ATPase activity.</text>
</comment>
<evidence type="ECO:0000313" key="15">
    <source>
        <dbReference type="EMBL" id="MCC0178744.1"/>
    </source>
</evidence>
<comment type="similarity">
    <text evidence="1 13">Belongs to the helicase family. DnaB subfamily.</text>
</comment>
<evidence type="ECO:0000259" key="14">
    <source>
        <dbReference type="PROSITE" id="PS51199"/>
    </source>
</evidence>
<evidence type="ECO:0000256" key="3">
    <source>
        <dbReference type="ARBA" id="ARBA00022515"/>
    </source>
</evidence>
<reference evidence="15" key="1">
    <citation type="journal article" date="2021" name="Antonie Van Leeuwenhoek">
        <title>Draft genome and description of Waterburya agarophytonicola gen. nov. sp. nov. (Pleurocapsales, Cyanobacteria): a seaweed symbiont.</title>
        <authorList>
            <person name="Bonthond G."/>
            <person name="Shalygin S."/>
            <person name="Bayer T."/>
            <person name="Weinberger F."/>
        </authorList>
    </citation>
    <scope>NUCLEOTIDE SEQUENCE</scope>
    <source>
        <strain evidence="15">KI4</strain>
    </source>
</reference>
<dbReference type="Gene3D" id="3.40.50.300">
    <property type="entry name" value="P-loop containing nucleotide triphosphate hydrolases"/>
    <property type="match status" value="1"/>
</dbReference>
<dbReference type="NCBIfam" id="TIGR00665">
    <property type="entry name" value="DnaB"/>
    <property type="match status" value="1"/>
</dbReference>
<evidence type="ECO:0000256" key="9">
    <source>
        <dbReference type="ARBA" id="ARBA00023125"/>
    </source>
</evidence>
<dbReference type="GO" id="GO:0006269">
    <property type="term" value="P:DNA replication, synthesis of primer"/>
    <property type="evidence" value="ECO:0007669"/>
    <property type="project" value="UniProtKB-UniRule"/>
</dbReference>
<evidence type="ECO:0000256" key="12">
    <source>
        <dbReference type="NCBIfam" id="TIGR00665"/>
    </source>
</evidence>
<dbReference type="EC" id="5.6.2.3" evidence="12 13"/>
<dbReference type="InterPro" id="IPR007694">
    <property type="entry name" value="DNA_helicase_DnaB-like_C"/>
</dbReference>
<dbReference type="PROSITE" id="PS51199">
    <property type="entry name" value="SF4_HELICASE"/>
    <property type="match status" value="1"/>
</dbReference>
<dbReference type="GO" id="GO:0016787">
    <property type="term" value="F:hydrolase activity"/>
    <property type="evidence" value="ECO:0007669"/>
    <property type="project" value="UniProtKB-KW"/>
</dbReference>
<dbReference type="EMBL" id="JADWDC010000053">
    <property type="protein sequence ID" value="MCC0178744.1"/>
    <property type="molecule type" value="Genomic_DNA"/>
</dbReference>
<protein>
    <recommendedName>
        <fullName evidence="12 13">Replicative DNA helicase</fullName>
        <ecNumber evidence="12 13">5.6.2.3</ecNumber>
    </recommendedName>
</protein>
<evidence type="ECO:0000256" key="7">
    <source>
        <dbReference type="ARBA" id="ARBA00022806"/>
    </source>
</evidence>
<accession>A0A964BS92</accession>
<evidence type="ECO:0000256" key="8">
    <source>
        <dbReference type="ARBA" id="ARBA00022840"/>
    </source>
</evidence>
<evidence type="ECO:0000256" key="10">
    <source>
        <dbReference type="ARBA" id="ARBA00023235"/>
    </source>
</evidence>
<keyword evidence="4 13" id="KW-0235">DNA replication</keyword>
<dbReference type="AlphaFoldDB" id="A0A964BS92"/>
<organism evidence="15 16">
    <name type="scientific">Waterburya agarophytonicola KI4</name>
    <dbReference type="NCBI Taxonomy" id="2874699"/>
    <lineage>
        <taxon>Bacteria</taxon>
        <taxon>Bacillati</taxon>
        <taxon>Cyanobacteriota</taxon>
        <taxon>Cyanophyceae</taxon>
        <taxon>Pleurocapsales</taxon>
        <taxon>Hyellaceae</taxon>
        <taxon>Waterburya</taxon>
        <taxon>Waterburya agarophytonicola</taxon>
    </lineage>
</organism>
<dbReference type="Pfam" id="PF03796">
    <property type="entry name" value="DnaB_C"/>
    <property type="match status" value="1"/>
</dbReference>
<dbReference type="GO" id="GO:0005524">
    <property type="term" value="F:ATP binding"/>
    <property type="evidence" value="ECO:0007669"/>
    <property type="project" value="UniProtKB-UniRule"/>
</dbReference>
<comment type="catalytic activity">
    <reaction evidence="11 13">
        <text>ATP + H2O = ADP + phosphate + H(+)</text>
        <dbReference type="Rhea" id="RHEA:13065"/>
        <dbReference type="ChEBI" id="CHEBI:15377"/>
        <dbReference type="ChEBI" id="CHEBI:15378"/>
        <dbReference type="ChEBI" id="CHEBI:30616"/>
        <dbReference type="ChEBI" id="CHEBI:43474"/>
        <dbReference type="ChEBI" id="CHEBI:456216"/>
        <dbReference type="EC" id="5.6.2.3"/>
    </reaction>
</comment>
<dbReference type="InterPro" id="IPR027417">
    <property type="entry name" value="P-loop_NTPase"/>
</dbReference>